<organism evidence="5 6">
    <name type="scientific">Pseudomonas rhizosphaerae</name>
    <dbReference type="NCBI Taxonomy" id="216142"/>
    <lineage>
        <taxon>Bacteria</taxon>
        <taxon>Pseudomonadati</taxon>
        <taxon>Pseudomonadota</taxon>
        <taxon>Gammaproteobacteria</taxon>
        <taxon>Pseudomonadales</taxon>
        <taxon>Pseudomonadaceae</taxon>
        <taxon>Pseudomonas</taxon>
    </lineage>
</organism>
<keyword evidence="3" id="KW-0106">Calcium</keyword>
<evidence type="ECO:0000256" key="1">
    <source>
        <dbReference type="ARBA" id="ARBA00004613"/>
    </source>
</evidence>
<dbReference type="Pfam" id="PF00353">
    <property type="entry name" value="HemolysinCabind"/>
    <property type="match status" value="6"/>
</dbReference>
<reference evidence="5 6" key="1">
    <citation type="journal article" date="2015" name="J. Biotechnol.">
        <title>Complete genome sequence of Pseudomonas rhizosphaerae IH5T (=DSM 16299T), a phosphate-solubilizing rhizobacterium for bacterial biofertilizer.</title>
        <authorList>
            <person name="Kwak Y."/>
            <person name="Jung B.K."/>
            <person name="Shin J.H."/>
        </authorList>
    </citation>
    <scope>NUCLEOTIDE SEQUENCE [LARGE SCALE GENOMIC DNA]</scope>
    <source>
        <strain evidence="5">DSM 16299</strain>
    </source>
</reference>
<protein>
    <recommendedName>
        <fullName evidence="4">Haemolysin-type calcium binding-related domain-containing protein</fullName>
    </recommendedName>
</protein>
<dbReference type="GO" id="GO:0005509">
    <property type="term" value="F:calcium ion binding"/>
    <property type="evidence" value="ECO:0007669"/>
    <property type="project" value="InterPro"/>
</dbReference>
<dbReference type="EMBL" id="CP009533">
    <property type="protein sequence ID" value="AIS17384.1"/>
    <property type="molecule type" value="Genomic_DNA"/>
</dbReference>
<evidence type="ECO:0000313" key="6">
    <source>
        <dbReference type="Proteomes" id="UP000029499"/>
    </source>
</evidence>
<sequence length="1378" mass="147859">MVQSVKRAELDVASKILVTEGVSKMYGYLADKGFNYARLANGVALGNSLSGEAAISYMKSVAKSHGKVLTEADVDKVRWDMAHGYLNTLSSLAVGDDASVGRDVTAKEASRFHTNVFEANGLPIQAWTLDSIFKIINDSSEIEAYWEKVLESAGHADKELELAFETMGLMYHSYDTGSNVLESSTWLGHMISFDSVWSTLTHVFAPRESIDFDVYTDFINARQVIDPLVLDLDGDGVETVSADVGIMFDHDGDGIRTGSGWVLSDDGLLVIDKNRDGVINNGSELFGVDMVLSSGQKASNGFEALADFDTNEDLVFDARDADFEYVKIWQDLNQDGLSQSAELKSLSEHAITSISLTHQAVSYVDNGNVISDVGSYQSTVAGATVERSIEGVNFVKNTFFQDPQSPIALDAVAARLPDMNGSGSLRSLRESAMLSGKLKTALAAYAKAPTRLAQFALLDDLLISWSETSTGKNFKERIGSLSRDQHAVEFQYSWHAGLRASESNVASILPSPEDLSKAELLRKIGILEAFTGVEHFTFDPENFDLFSLHSMTGGEVDSETGPHVSSIDSAPDKIYVTERDLDVQPQQITQIERAYTALRASVHNGLNLQTRLSAYAGKRRFVIENGAPVERYGEITHSLEALVQTNPLQAVADAIELTRELKTDEWASMIIPTARALSPQQLARLTAMYSHDLDGVIGRHQLAGSRDRSDFILAGNGADHVHSGFGDDIVGGGDGNDRIKGGAGRDILFGEEGDDNVAGGVGNDFLNGGAGDDELSGEFGNDILIGGDGDDLIFGGHGDDLLIGGSGNDTLSGGRGMDTYYFSRGWGGDIIRESTGAINVVKFGPDIAPSDINLYRSMHDLVIQLANDSSQSIRVESYFIVHDGSPESISSIEFSNGLSWNRENIHAAVWAGTEIADDLRGDHRDNVLDGEDGNDLILGGGGNDVLHGGSGDDEIYGDAGDDQLFGDEGNDHLADNGGDNLFDGGKGNDTIVFGEGNNTVFFGRGSDHDVLECGGFSQVNVQLPIGDFSSYALERSDADLVLYFGDTRQDTLTFRSVFTQGDIRYAITLTDGHQALHYSPDHLLSTFPISNTISGSEQSDWLHGLSSNDLILGLAGDDVLHGAAGDDILNGGTGDDYLSGDRGDDTYIYESGGGHDKIAAGTGGADRLILDKRILLDSILFQRSFEDLIIRIGDGVDQSVTVLGYYFQGGSLASITIEGVEYMPAQIESMVVMNPLDHWTDESPGSDLILGGPMVASIMSESDDEVRLGGQGIEPHHDSGKQRIWIGDRLETSEVMGISDPVAFAGWNQSVASRAQEISVGDYPSDTLRVEILVNAMASFGGPQGGDISNPLSSSGPTEMTPMLLNQGIAAPLTSFVI</sequence>
<dbReference type="HOGENOM" id="CLU_001954_1_0_6"/>
<dbReference type="eggNOG" id="COG2931">
    <property type="taxonomic scope" value="Bacteria"/>
</dbReference>
<dbReference type="Proteomes" id="UP000029499">
    <property type="component" value="Chromosome"/>
</dbReference>
<proteinExistence type="predicted"/>
<dbReference type="PROSITE" id="PS00330">
    <property type="entry name" value="HEMOLYSIN_CALCIUM"/>
    <property type="match status" value="5"/>
</dbReference>
<evidence type="ECO:0000256" key="2">
    <source>
        <dbReference type="ARBA" id="ARBA00022525"/>
    </source>
</evidence>
<gene>
    <name evidence="5" type="ORF">LT40_08225</name>
</gene>
<dbReference type="STRING" id="216142.LT40_08225"/>
<comment type="subcellular location">
    <subcellularLocation>
        <location evidence="1">Secreted</location>
    </subcellularLocation>
</comment>
<dbReference type="InterPro" id="IPR018511">
    <property type="entry name" value="Hemolysin-typ_Ca-bd_CS"/>
</dbReference>
<dbReference type="InterPro" id="IPR050557">
    <property type="entry name" value="RTX_toxin/Mannuronan_C5-epim"/>
</dbReference>
<evidence type="ECO:0000259" key="4">
    <source>
        <dbReference type="Pfam" id="PF06594"/>
    </source>
</evidence>
<feature type="domain" description="Haemolysin-type calcium binding-related" evidence="4">
    <location>
        <begin position="860"/>
        <end position="903"/>
    </location>
</feature>
<evidence type="ECO:0000313" key="5">
    <source>
        <dbReference type="EMBL" id="AIS17384.1"/>
    </source>
</evidence>
<dbReference type="Gene3D" id="2.150.10.10">
    <property type="entry name" value="Serralysin-like metalloprotease, C-terminal"/>
    <property type="match status" value="3"/>
</dbReference>
<dbReference type="PANTHER" id="PTHR38340">
    <property type="entry name" value="S-LAYER PROTEIN"/>
    <property type="match status" value="1"/>
</dbReference>
<keyword evidence="2" id="KW-0964">Secreted</keyword>
<dbReference type="GO" id="GO:0005576">
    <property type="term" value="C:extracellular region"/>
    <property type="evidence" value="ECO:0007669"/>
    <property type="project" value="UniProtKB-SubCell"/>
</dbReference>
<dbReference type="InterPro" id="IPR001343">
    <property type="entry name" value="Hemolysn_Ca-bd"/>
</dbReference>
<dbReference type="SUPFAM" id="SSF51120">
    <property type="entry name" value="beta-Roll"/>
    <property type="match status" value="3"/>
</dbReference>
<name>A0A089YPB1_9PSED</name>
<dbReference type="PRINTS" id="PR00313">
    <property type="entry name" value="CABNDNGRPT"/>
</dbReference>
<evidence type="ECO:0000256" key="3">
    <source>
        <dbReference type="ARBA" id="ARBA00022837"/>
    </source>
</evidence>
<accession>A0A089YPB1</accession>
<dbReference type="KEGG" id="prh:LT40_08225"/>
<dbReference type="InterPro" id="IPR010566">
    <property type="entry name" value="Haemolys_ca-bd"/>
</dbReference>
<keyword evidence="6" id="KW-1185">Reference proteome</keyword>
<dbReference type="PANTHER" id="PTHR38340:SF1">
    <property type="entry name" value="S-LAYER PROTEIN"/>
    <property type="match status" value="1"/>
</dbReference>
<dbReference type="InterPro" id="IPR011049">
    <property type="entry name" value="Serralysin-like_metalloprot_C"/>
</dbReference>
<dbReference type="Pfam" id="PF06594">
    <property type="entry name" value="HCBP_related"/>
    <property type="match status" value="1"/>
</dbReference>